<organism evidence="2 3">
    <name type="scientific">Ficus carica</name>
    <name type="common">Common fig</name>
    <dbReference type="NCBI Taxonomy" id="3494"/>
    <lineage>
        <taxon>Eukaryota</taxon>
        <taxon>Viridiplantae</taxon>
        <taxon>Streptophyta</taxon>
        <taxon>Embryophyta</taxon>
        <taxon>Tracheophyta</taxon>
        <taxon>Spermatophyta</taxon>
        <taxon>Magnoliopsida</taxon>
        <taxon>eudicotyledons</taxon>
        <taxon>Gunneridae</taxon>
        <taxon>Pentapetalae</taxon>
        <taxon>rosids</taxon>
        <taxon>fabids</taxon>
        <taxon>Rosales</taxon>
        <taxon>Moraceae</taxon>
        <taxon>Ficeae</taxon>
        <taxon>Ficus</taxon>
    </lineage>
</organism>
<proteinExistence type="predicted"/>
<dbReference type="Gramene" id="FCD_00007176-RA">
    <property type="protein sequence ID" value="FCD_00007176-RA:cds"/>
    <property type="gene ID" value="FCD_00007176"/>
</dbReference>
<feature type="compositionally biased region" description="Basic residues" evidence="1">
    <location>
        <begin position="63"/>
        <end position="75"/>
    </location>
</feature>
<dbReference type="Proteomes" id="UP001187192">
    <property type="component" value="Unassembled WGS sequence"/>
</dbReference>
<evidence type="ECO:0000313" key="3">
    <source>
        <dbReference type="Proteomes" id="UP001187192"/>
    </source>
</evidence>
<gene>
    <name evidence="2" type="ORF">TIFTF001_012708</name>
</gene>
<keyword evidence="3" id="KW-1185">Reference proteome</keyword>
<name>A0AA88D3Y6_FICCA</name>
<evidence type="ECO:0000256" key="1">
    <source>
        <dbReference type="SAM" id="MobiDB-lite"/>
    </source>
</evidence>
<comment type="caution">
    <text evidence="2">The sequence shown here is derived from an EMBL/GenBank/DDBJ whole genome shotgun (WGS) entry which is preliminary data.</text>
</comment>
<reference evidence="2" key="1">
    <citation type="submission" date="2023-07" db="EMBL/GenBank/DDBJ databases">
        <title>draft genome sequence of fig (Ficus carica).</title>
        <authorList>
            <person name="Takahashi T."/>
            <person name="Nishimura K."/>
        </authorList>
    </citation>
    <scope>NUCLEOTIDE SEQUENCE</scope>
</reference>
<dbReference type="EMBL" id="BTGU01000016">
    <property type="protein sequence ID" value="GMN43510.1"/>
    <property type="molecule type" value="Genomic_DNA"/>
</dbReference>
<dbReference type="AlphaFoldDB" id="A0AA88D3Y6"/>
<evidence type="ECO:0000313" key="2">
    <source>
        <dbReference type="EMBL" id="GMN43510.1"/>
    </source>
</evidence>
<protein>
    <submittedName>
        <fullName evidence="2">Uncharacterized protein</fullName>
    </submittedName>
</protein>
<dbReference type="PANTHER" id="PTHR33785">
    <property type="entry name" value="OS06G0550800 PROTEIN"/>
    <property type="match status" value="1"/>
</dbReference>
<accession>A0AA88D3Y6</accession>
<sequence length="153" mass="17642">MDDDVSNVSERLDSLWFFSNVFSTTTKTTRTTTQVSEPVTEEVLKPVSENPSVVQPPEETRGRGKNGKRGRSRRKRRVVLADIDLGFSDISKENTKISSSEYGSWFEENCRCFQKLGWWCLYDHYKNMPPLHDNIAMKEHLKSWAYAVACTVK</sequence>
<feature type="region of interest" description="Disordered" evidence="1">
    <location>
        <begin position="43"/>
        <end position="75"/>
    </location>
</feature>
<dbReference type="PANTHER" id="PTHR33785:SF8">
    <property type="entry name" value="BZIP DOMAIN-CONTAINING PROTEIN"/>
    <property type="match status" value="1"/>
</dbReference>